<comment type="caution">
    <text evidence="2">The sequence shown here is derived from an EMBL/GenBank/DDBJ whole genome shotgun (WGS) entry which is preliminary data.</text>
</comment>
<keyword evidence="3" id="KW-1185">Reference proteome</keyword>
<dbReference type="PANTHER" id="PTHR43796">
    <property type="entry name" value="CARBOXYNORSPERMIDINE SYNTHASE"/>
    <property type="match status" value="1"/>
</dbReference>
<dbReference type="InterPro" id="IPR005097">
    <property type="entry name" value="Sacchrp_dh_NADP-bd"/>
</dbReference>
<feature type="domain" description="Saccharopine dehydrogenase NADP binding" evidence="1">
    <location>
        <begin position="6"/>
        <end position="127"/>
    </location>
</feature>
<dbReference type="SUPFAM" id="SSF51735">
    <property type="entry name" value="NAD(P)-binding Rossmann-fold domains"/>
    <property type="match status" value="1"/>
</dbReference>
<proteinExistence type="predicted"/>
<sequence>MARTKVVFIGAAGEMCRVAIEQFALAPGGRELVLTDIRPESLEPLARKLPAGRASVHRLDLFDDQALRKLVGDAALVVLGAGPYIRTSAPVIEACLEAKVPYLDFDDDVESTEHALSLDQKARAAGVPVYVGCGASPGMSNVLAVDAASDLDTVDVIDLCWLVGDERPAVGRAVLEHLLHISAGDCLTWEQGRQVVHETFVETGTFPILAGAADVLLYETAHPEPVTLPRRYPGARRIRCVGGLDPAPLNGLARGMGLAVQEGRMTAREAVDFIEDVVKGGPGSAKGWRNTLRGMAGQVRRGECGPTEMARFLAMSALRRTYPYRGGLLAQVYGTRNGKPAVSARRTRMRPHGALNNMGGVTGTACAAFALLALADPERKGAFAPEDWADPAAFYQALEQVGVARHEIVETVA</sequence>
<name>A0ABP9QA76_9PSEU</name>
<dbReference type="Pfam" id="PF03435">
    <property type="entry name" value="Sacchrp_dh_NADP"/>
    <property type="match status" value="1"/>
</dbReference>
<reference evidence="3" key="1">
    <citation type="journal article" date="2019" name="Int. J. Syst. Evol. Microbiol.">
        <title>The Global Catalogue of Microorganisms (GCM) 10K type strain sequencing project: providing services to taxonomists for standard genome sequencing and annotation.</title>
        <authorList>
            <consortium name="The Broad Institute Genomics Platform"/>
            <consortium name="The Broad Institute Genome Sequencing Center for Infectious Disease"/>
            <person name="Wu L."/>
            <person name="Ma J."/>
        </authorList>
    </citation>
    <scope>NUCLEOTIDE SEQUENCE [LARGE SCALE GENOMIC DNA]</scope>
    <source>
        <strain evidence="3">JCM 18303</strain>
    </source>
</reference>
<protein>
    <recommendedName>
        <fullName evidence="1">Saccharopine dehydrogenase NADP binding domain-containing protein</fullName>
    </recommendedName>
</protein>
<dbReference type="PANTHER" id="PTHR43796:SF2">
    <property type="entry name" value="CARBOXYNORSPERMIDINE SYNTHASE"/>
    <property type="match status" value="1"/>
</dbReference>
<evidence type="ECO:0000313" key="2">
    <source>
        <dbReference type="EMBL" id="GAA5159367.1"/>
    </source>
</evidence>
<dbReference type="EMBL" id="BAABJP010000018">
    <property type="protein sequence ID" value="GAA5159367.1"/>
    <property type="molecule type" value="Genomic_DNA"/>
</dbReference>
<evidence type="ECO:0000259" key="1">
    <source>
        <dbReference type="Pfam" id="PF03435"/>
    </source>
</evidence>
<gene>
    <name evidence="2" type="ORF">GCM10023321_40420</name>
</gene>
<dbReference type="Proteomes" id="UP001428817">
    <property type="component" value="Unassembled WGS sequence"/>
</dbReference>
<dbReference type="Gene3D" id="3.30.360.10">
    <property type="entry name" value="Dihydrodipicolinate Reductase, domain 2"/>
    <property type="match status" value="1"/>
</dbReference>
<evidence type="ECO:0000313" key="3">
    <source>
        <dbReference type="Proteomes" id="UP001428817"/>
    </source>
</evidence>
<dbReference type="InterPro" id="IPR036291">
    <property type="entry name" value="NAD(P)-bd_dom_sf"/>
</dbReference>
<organism evidence="2 3">
    <name type="scientific">Pseudonocardia eucalypti</name>
    <dbReference type="NCBI Taxonomy" id="648755"/>
    <lineage>
        <taxon>Bacteria</taxon>
        <taxon>Bacillati</taxon>
        <taxon>Actinomycetota</taxon>
        <taxon>Actinomycetes</taxon>
        <taxon>Pseudonocardiales</taxon>
        <taxon>Pseudonocardiaceae</taxon>
        <taxon>Pseudonocardia</taxon>
    </lineage>
</organism>
<accession>A0ABP9QA76</accession>
<dbReference type="Gene3D" id="3.40.50.720">
    <property type="entry name" value="NAD(P)-binding Rossmann-like Domain"/>
    <property type="match status" value="1"/>
</dbReference>
<dbReference type="RefSeq" id="WP_185060260.1">
    <property type="nucleotide sequence ID" value="NZ_BAABJP010000018.1"/>
</dbReference>